<dbReference type="GO" id="GO:0003677">
    <property type="term" value="F:DNA binding"/>
    <property type="evidence" value="ECO:0007669"/>
    <property type="project" value="InterPro"/>
</dbReference>
<gene>
    <name evidence="2" type="ORF">JHC10_02105</name>
    <name evidence="3" type="ORF">JHC11_02675</name>
</gene>
<keyword evidence="5" id="KW-1185">Reference proteome</keyword>
<dbReference type="Proteomes" id="UP000621390">
    <property type="component" value="Unassembled WGS sequence"/>
</dbReference>
<reference evidence="3 5" key="1">
    <citation type="submission" date="2020-09" db="EMBL/GenBank/DDBJ databases">
        <title>Draft Genomes of Bacterial Isolates from North Pond Shallow Sediments.</title>
        <authorList>
            <person name="Kiel Reese B."/>
            <person name="Mullis M."/>
            <person name="Weisend R.E."/>
        </authorList>
    </citation>
    <scope>NUCLEOTIDE SEQUENCE</scope>
    <source>
        <strain evidence="3">KJE-2</strain>
        <strain evidence="2 5">KJE-3</strain>
    </source>
</reference>
<dbReference type="InterPro" id="IPR010982">
    <property type="entry name" value="Lambda_DNA-bd_dom_sf"/>
</dbReference>
<feature type="domain" description="HTH cro/C1-type" evidence="1">
    <location>
        <begin position="31"/>
        <end position="75"/>
    </location>
</feature>
<organism evidence="3 4">
    <name type="scientific">Idiomarina abyssalis</name>
    <dbReference type="NCBI Taxonomy" id="86102"/>
    <lineage>
        <taxon>Bacteria</taxon>
        <taxon>Pseudomonadati</taxon>
        <taxon>Pseudomonadota</taxon>
        <taxon>Gammaproteobacteria</taxon>
        <taxon>Alteromonadales</taxon>
        <taxon>Idiomarinaceae</taxon>
        <taxon>Idiomarina</taxon>
    </lineage>
</organism>
<dbReference type="AlphaFoldDB" id="A0A8I1KDF2"/>
<dbReference type="SUPFAM" id="SSF47413">
    <property type="entry name" value="lambda repressor-like DNA-binding domains"/>
    <property type="match status" value="1"/>
</dbReference>
<dbReference type="CDD" id="cd00093">
    <property type="entry name" value="HTH_XRE"/>
    <property type="match status" value="1"/>
</dbReference>
<accession>A0A8I1KDF2</accession>
<sequence>MDNLSIEDRRAIIKDIEEALASGDISLGAAIKRIRTELYGMNQAHYAKFLGVADRTLRDIEKGKTDPRLSIVEKLLAPAGLRLSAKAVNHKL</sequence>
<dbReference type="RefSeq" id="WP_199493652.1">
    <property type="nucleotide sequence ID" value="NZ_CAXBHZ010000016.1"/>
</dbReference>
<comment type="caution">
    <text evidence="3">The sequence shown here is derived from an EMBL/GenBank/DDBJ whole genome shotgun (WGS) entry which is preliminary data.</text>
</comment>
<dbReference type="PROSITE" id="PS50943">
    <property type="entry name" value="HTH_CROC1"/>
    <property type="match status" value="1"/>
</dbReference>
<dbReference type="EMBL" id="JAEMOP010000002">
    <property type="protein sequence ID" value="MBJ7314911.1"/>
    <property type="molecule type" value="Genomic_DNA"/>
</dbReference>
<dbReference type="EMBL" id="JAEMOS010000005">
    <property type="protein sequence ID" value="MBJ7265730.1"/>
    <property type="molecule type" value="Genomic_DNA"/>
</dbReference>
<name>A0A8I1KDF2_9GAMM</name>
<dbReference type="Gene3D" id="1.10.260.40">
    <property type="entry name" value="lambda repressor-like DNA-binding domains"/>
    <property type="match status" value="1"/>
</dbReference>
<evidence type="ECO:0000313" key="2">
    <source>
        <dbReference type="EMBL" id="MBJ7265730.1"/>
    </source>
</evidence>
<proteinExistence type="predicted"/>
<dbReference type="Proteomes" id="UP000655994">
    <property type="component" value="Unassembled WGS sequence"/>
</dbReference>
<evidence type="ECO:0000313" key="5">
    <source>
        <dbReference type="Proteomes" id="UP000655994"/>
    </source>
</evidence>
<protein>
    <submittedName>
        <fullName evidence="3">Helix-turn-helix domain-containing protein</fullName>
    </submittedName>
</protein>
<evidence type="ECO:0000313" key="3">
    <source>
        <dbReference type="EMBL" id="MBJ7314911.1"/>
    </source>
</evidence>
<dbReference type="InterPro" id="IPR001387">
    <property type="entry name" value="Cro/C1-type_HTH"/>
</dbReference>
<evidence type="ECO:0000259" key="1">
    <source>
        <dbReference type="PROSITE" id="PS50943"/>
    </source>
</evidence>
<evidence type="ECO:0000313" key="4">
    <source>
        <dbReference type="Proteomes" id="UP000621390"/>
    </source>
</evidence>
<dbReference type="Pfam" id="PF01381">
    <property type="entry name" value="HTH_3"/>
    <property type="match status" value="1"/>
</dbReference>